<evidence type="ECO:0000256" key="2">
    <source>
        <dbReference type="SAM" id="MobiDB-lite"/>
    </source>
</evidence>
<evidence type="ECO:0000256" key="1">
    <source>
        <dbReference type="PROSITE-ProRule" id="PRU00339"/>
    </source>
</evidence>
<dbReference type="InterPro" id="IPR011990">
    <property type="entry name" value="TPR-like_helical_dom_sf"/>
</dbReference>
<name>A0A2Z7A5N8_9LAMI</name>
<dbReference type="Proteomes" id="UP000250235">
    <property type="component" value="Unassembled WGS sequence"/>
</dbReference>
<dbReference type="PANTHER" id="PTHR46284:SF1">
    <property type="entry name" value="PROTEIN KINESIN LIGHT CHAIN-RELATED 2"/>
    <property type="match status" value="1"/>
</dbReference>
<dbReference type="InterPro" id="IPR019734">
    <property type="entry name" value="TPR_rpt"/>
</dbReference>
<keyword evidence="4" id="KW-1185">Reference proteome</keyword>
<protein>
    <submittedName>
        <fullName evidence="3">Tetratricopeptide repeat protein 28-like</fullName>
    </submittedName>
</protein>
<feature type="repeat" description="TPR" evidence="1">
    <location>
        <begin position="423"/>
        <end position="456"/>
    </location>
</feature>
<dbReference type="Pfam" id="PF13424">
    <property type="entry name" value="TPR_12"/>
    <property type="match status" value="2"/>
</dbReference>
<evidence type="ECO:0000313" key="3">
    <source>
        <dbReference type="EMBL" id="KZV16888.1"/>
    </source>
</evidence>
<sequence length="700" mass="77894">MPGYVMDGSNGENISEDSEGYNLHGKEIFVEKSPKSPLSTHTMSSYDADSIELALDGEVDNSIEQLYRNICEIQSSDHSPSMRSFYSYGDESRIDSELRFFAGVDYAVEDVQKEVLVEKVVGEKDSEVEILEQDSGKVNSPPQAKRTNLEACRKSSSRSKTLHGRPPTGKPSGKGSKRLNTVFSKNEVSPPFAGKKWPYGSENQREAGYLGPYLLKQARNLVASGDNNCQKALELALRAMKSFEFASNAKPNLDFVMCLHTVAALYCRLCRYTEAIPILERSIKIPVVDLGHDHAVAKFAGCMQLGDTYAILDQYENSLLLYTEGLDIQRHVLGEKHPQFGETCRYIAEAQVQAMQFDEAEKLCLVALDIHKENKTSGSAQEIADRRLMGLICDSKGDYEGSLEHYILARMAMVGNGQTAEVADIDCNIGDAYLSLDRYEEAVFTYQKALNMFKSSKGENHSLVAMLYIRLADLYNKIGKFAECESYCENALRIYDKPSVGSLPEEIASGLVDISAIYESMQRPNRALQLLQRAIKVYCDETVQLSVIAGVEAQMGSLYYILGRYFESYRSLKSAISMFRETGEKKSAIFGVVLNQFGLACMQLSLLDEAGDSFEEAKIVLETVCGPFHADTLGVYSNLAGIYDAMGRTSDAIQILDYVVEMREEKIGTTKPNVEDEKRLLSKLLKESGMAPSRRSKSRQ</sequence>
<dbReference type="PANTHER" id="PTHR46284">
    <property type="entry name" value="PROTEIN KINESIN LIGHT CHAIN-RELATED 3"/>
    <property type="match status" value="1"/>
</dbReference>
<reference evidence="3 4" key="1">
    <citation type="journal article" date="2015" name="Proc. Natl. Acad. Sci. U.S.A.">
        <title>The resurrection genome of Boea hygrometrica: A blueprint for survival of dehydration.</title>
        <authorList>
            <person name="Xiao L."/>
            <person name="Yang G."/>
            <person name="Zhang L."/>
            <person name="Yang X."/>
            <person name="Zhao S."/>
            <person name="Ji Z."/>
            <person name="Zhou Q."/>
            <person name="Hu M."/>
            <person name="Wang Y."/>
            <person name="Chen M."/>
            <person name="Xu Y."/>
            <person name="Jin H."/>
            <person name="Xiao X."/>
            <person name="Hu G."/>
            <person name="Bao F."/>
            <person name="Hu Y."/>
            <person name="Wan P."/>
            <person name="Li L."/>
            <person name="Deng X."/>
            <person name="Kuang T."/>
            <person name="Xiang C."/>
            <person name="Zhu J.K."/>
            <person name="Oliver M.J."/>
            <person name="He Y."/>
        </authorList>
    </citation>
    <scope>NUCLEOTIDE SEQUENCE [LARGE SCALE GENOMIC DNA]</scope>
    <source>
        <strain evidence="4">cv. XS01</strain>
    </source>
</reference>
<gene>
    <name evidence="3" type="ORF">F511_37840</name>
</gene>
<dbReference type="Gene3D" id="1.25.40.10">
    <property type="entry name" value="Tetratricopeptide repeat domain"/>
    <property type="match status" value="3"/>
</dbReference>
<dbReference type="SUPFAM" id="SSF48452">
    <property type="entry name" value="TPR-like"/>
    <property type="match status" value="2"/>
</dbReference>
<feature type="region of interest" description="Disordered" evidence="2">
    <location>
        <begin position="1"/>
        <end position="20"/>
    </location>
</feature>
<dbReference type="EMBL" id="KV018516">
    <property type="protein sequence ID" value="KZV16888.1"/>
    <property type="molecule type" value="Genomic_DNA"/>
</dbReference>
<evidence type="ECO:0000313" key="4">
    <source>
        <dbReference type="Proteomes" id="UP000250235"/>
    </source>
</evidence>
<accession>A0A2Z7A5N8</accession>
<keyword evidence="1" id="KW-0802">TPR repeat</keyword>
<dbReference type="AlphaFoldDB" id="A0A2Z7A5N8"/>
<dbReference type="SMART" id="SM00028">
    <property type="entry name" value="TPR"/>
    <property type="match status" value="9"/>
</dbReference>
<dbReference type="OrthoDB" id="5986190at2759"/>
<organism evidence="3 4">
    <name type="scientific">Dorcoceras hygrometricum</name>
    <dbReference type="NCBI Taxonomy" id="472368"/>
    <lineage>
        <taxon>Eukaryota</taxon>
        <taxon>Viridiplantae</taxon>
        <taxon>Streptophyta</taxon>
        <taxon>Embryophyta</taxon>
        <taxon>Tracheophyta</taxon>
        <taxon>Spermatophyta</taxon>
        <taxon>Magnoliopsida</taxon>
        <taxon>eudicotyledons</taxon>
        <taxon>Gunneridae</taxon>
        <taxon>Pentapetalae</taxon>
        <taxon>asterids</taxon>
        <taxon>lamiids</taxon>
        <taxon>Lamiales</taxon>
        <taxon>Gesneriaceae</taxon>
        <taxon>Didymocarpoideae</taxon>
        <taxon>Trichosporeae</taxon>
        <taxon>Loxocarpinae</taxon>
        <taxon>Dorcoceras</taxon>
    </lineage>
</organism>
<proteinExistence type="predicted"/>
<feature type="region of interest" description="Disordered" evidence="2">
    <location>
        <begin position="131"/>
        <end position="180"/>
    </location>
</feature>
<feature type="compositionally biased region" description="Polar residues" evidence="2">
    <location>
        <begin position="136"/>
        <end position="146"/>
    </location>
</feature>
<dbReference type="PROSITE" id="PS50005">
    <property type="entry name" value="TPR"/>
    <property type="match status" value="1"/>
</dbReference>
<dbReference type="Pfam" id="PF13374">
    <property type="entry name" value="TPR_10"/>
    <property type="match status" value="1"/>
</dbReference>